<evidence type="ECO:0000256" key="1">
    <source>
        <dbReference type="SAM" id="Phobius"/>
    </source>
</evidence>
<evidence type="ECO:0000313" key="2">
    <source>
        <dbReference type="EMBL" id="GAA3624022.1"/>
    </source>
</evidence>
<gene>
    <name evidence="2" type="ORF">GCM10022236_27960</name>
</gene>
<accession>A0ABP7A379</accession>
<proteinExistence type="predicted"/>
<keyword evidence="3" id="KW-1185">Reference proteome</keyword>
<reference evidence="3" key="1">
    <citation type="journal article" date="2019" name="Int. J. Syst. Evol. Microbiol.">
        <title>The Global Catalogue of Microorganisms (GCM) 10K type strain sequencing project: providing services to taxonomists for standard genome sequencing and annotation.</title>
        <authorList>
            <consortium name="The Broad Institute Genomics Platform"/>
            <consortium name="The Broad Institute Genome Sequencing Center for Infectious Disease"/>
            <person name="Wu L."/>
            <person name="Ma J."/>
        </authorList>
    </citation>
    <scope>NUCLEOTIDE SEQUENCE [LARGE SCALE GENOMIC DNA]</scope>
    <source>
        <strain evidence="3">JCM 16929</strain>
    </source>
</reference>
<keyword evidence="1" id="KW-0472">Membrane</keyword>
<dbReference type="EMBL" id="BAABAB010000020">
    <property type="protein sequence ID" value="GAA3624022.1"/>
    <property type="molecule type" value="Genomic_DNA"/>
</dbReference>
<feature type="transmembrane region" description="Helical" evidence="1">
    <location>
        <begin position="6"/>
        <end position="27"/>
    </location>
</feature>
<name>A0ABP7A379_9ACTN</name>
<sequence>MWLWVFVFGGIALAGLVMLICYAVWLAHKTADVLSELTVLADRTGKMLDLLSQIEVPPMDGSRRVGDARIVGDRDDEFV</sequence>
<evidence type="ECO:0000313" key="3">
    <source>
        <dbReference type="Proteomes" id="UP001501490"/>
    </source>
</evidence>
<comment type="caution">
    <text evidence="2">The sequence shown here is derived from an EMBL/GenBank/DDBJ whole genome shotgun (WGS) entry which is preliminary data.</text>
</comment>
<dbReference type="RefSeq" id="WP_344805516.1">
    <property type="nucleotide sequence ID" value="NZ_BAABAB010000020.1"/>
</dbReference>
<dbReference type="Proteomes" id="UP001501490">
    <property type="component" value="Unassembled WGS sequence"/>
</dbReference>
<organism evidence="2 3">
    <name type="scientific">Microlunatus ginsengisoli</name>
    <dbReference type="NCBI Taxonomy" id="363863"/>
    <lineage>
        <taxon>Bacteria</taxon>
        <taxon>Bacillati</taxon>
        <taxon>Actinomycetota</taxon>
        <taxon>Actinomycetes</taxon>
        <taxon>Propionibacteriales</taxon>
        <taxon>Propionibacteriaceae</taxon>
        <taxon>Microlunatus</taxon>
    </lineage>
</organism>
<keyword evidence="1" id="KW-1133">Transmembrane helix</keyword>
<keyword evidence="1" id="KW-0812">Transmembrane</keyword>
<protein>
    <submittedName>
        <fullName evidence="2">Uncharacterized protein</fullName>
    </submittedName>
</protein>